<sequence>MAHGLMVITMESAFSKHMIKCVILNNDSNDQCIIGTNFLVHPNIHAVLNFKDDYIEFQNMKLPFKVIVAIKLLTKPSLTTTCHNVLEEILKKIQ</sequence>
<protein>
    <submittedName>
        <fullName evidence="2">Uncharacterized protein</fullName>
    </submittedName>
</protein>
<evidence type="ECO:0000313" key="1">
    <source>
        <dbReference type="Proteomes" id="UP000887565"/>
    </source>
</evidence>
<dbReference type="AlphaFoldDB" id="A0A915HQ33"/>
<dbReference type="Proteomes" id="UP000887565">
    <property type="component" value="Unplaced"/>
</dbReference>
<proteinExistence type="predicted"/>
<dbReference type="WBParaSite" id="nRc.2.0.1.t03829-RA">
    <property type="protein sequence ID" value="nRc.2.0.1.t03829-RA"/>
    <property type="gene ID" value="nRc.2.0.1.g03829"/>
</dbReference>
<name>A0A915HQ33_ROMCU</name>
<reference evidence="2" key="1">
    <citation type="submission" date="2022-11" db="UniProtKB">
        <authorList>
            <consortium name="WormBaseParasite"/>
        </authorList>
    </citation>
    <scope>IDENTIFICATION</scope>
</reference>
<accession>A0A915HQ33</accession>
<evidence type="ECO:0000313" key="2">
    <source>
        <dbReference type="WBParaSite" id="nRc.2.0.1.t03829-RA"/>
    </source>
</evidence>
<organism evidence="1 2">
    <name type="scientific">Romanomermis culicivorax</name>
    <name type="common">Nematode worm</name>
    <dbReference type="NCBI Taxonomy" id="13658"/>
    <lineage>
        <taxon>Eukaryota</taxon>
        <taxon>Metazoa</taxon>
        <taxon>Ecdysozoa</taxon>
        <taxon>Nematoda</taxon>
        <taxon>Enoplea</taxon>
        <taxon>Dorylaimia</taxon>
        <taxon>Mermithida</taxon>
        <taxon>Mermithoidea</taxon>
        <taxon>Mermithidae</taxon>
        <taxon>Romanomermis</taxon>
    </lineage>
</organism>
<keyword evidence="1" id="KW-1185">Reference proteome</keyword>